<accession>A0A2C8F4P3</accession>
<dbReference type="Proteomes" id="UP000219215">
    <property type="component" value="Chromosome DPRO"/>
</dbReference>
<keyword evidence="1" id="KW-1133">Transmembrane helix</keyword>
<dbReference type="AlphaFoldDB" id="A0A2C8F4P3"/>
<evidence type="ECO:0000256" key="1">
    <source>
        <dbReference type="SAM" id="Phobius"/>
    </source>
</evidence>
<protein>
    <recommendedName>
        <fullName evidence="4">SHOCT domain-containing protein</fullName>
    </recommendedName>
</protein>
<dbReference type="RefSeq" id="WP_097010382.1">
    <property type="nucleotide sequence ID" value="NZ_LT907975.1"/>
</dbReference>
<proteinExistence type="predicted"/>
<reference evidence="3" key="1">
    <citation type="submission" date="2017-09" db="EMBL/GenBank/DDBJ databases">
        <authorList>
            <person name="Regsiter A."/>
            <person name="William W."/>
        </authorList>
    </citation>
    <scope>NUCLEOTIDE SEQUENCE [LARGE SCALE GENOMIC DNA]</scope>
    <source>
        <strain evidence="3">500-1</strain>
    </source>
</reference>
<evidence type="ECO:0008006" key="4">
    <source>
        <dbReference type="Google" id="ProtNLM"/>
    </source>
</evidence>
<name>A0A2C8F4P3_9BACT</name>
<feature type="transmembrane region" description="Helical" evidence="1">
    <location>
        <begin position="38"/>
        <end position="60"/>
    </location>
</feature>
<keyword evidence="1" id="KW-0472">Membrane</keyword>
<evidence type="ECO:0000313" key="2">
    <source>
        <dbReference type="EMBL" id="SOB57067.1"/>
    </source>
</evidence>
<keyword evidence="1" id="KW-0812">Transmembrane</keyword>
<dbReference type="EMBL" id="LT907975">
    <property type="protein sequence ID" value="SOB57067.1"/>
    <property type="molecule type" value="Genomic_DNA"/>
</dbReference>
<dbReference type="KEGG" id="pprf:DPRO_0188"/>
<keyword evidence="3" id="KW-1185">Reference proteome</keyword>
<evidence type="ECO:0000313" key="3">
    <source>
        <dbReference type="Proteomes" id="UP000219215"/>
    </source>
</evidence>
<organism evidence="2 3">
    <name type="scientific">Pseudodesulfovibrio profundus</name>
    <dbReference type="NCBI Taxonomy" id="57320"/>
    <lineage>
        <taxon>Bacteria</taxon>
        <taxon>Pseudomonadati</taxon>
        <taxon>Thermodesulfobacteriota</taxon>
        <taxon>Desulfovibrionia</taxon>
        <taxon>Desulfovibrionales</taxon>
        <taxon>Desulfovibrionaceae</taxon>
    </lineage>
</organism>
<gene>
    <name evidence="2" type="ORF">DPRO_0188</name>
</gene>
<dbReference type="OrthoDB" id="5471551at2"/>
<sequence length="109" mass="12820">MLSYKLPQMVTEFFDFLDSPIWRAWPFNAGYGEHIGPAIARMVFVALIFAVIIGFLRVLFGPNGYFRDEEMDREAEEERRQERAELEALLERGEISEIEFKIKMKALRD</sequence>